<feature type="compositionally biased region" description="Basic and acidic residues" evidence="1">
    <location>
        <begin position="403"/>
        <end position="415"/>
    </location>
</feature>
<dbReference type="OrthoDB" id="5398515at2759"/>
<feature type="region of interest" description="Disordered" evidence="1">
    <location>
        <begin position="161"/>
        <end position="185"/>
    </location>
</feature>
<organism evidence="2 3">
    <name type="scientific">Diplocarpon coronariae</name>
    <dbReference type="NCBI Taxonomy" id="2795749"/>
    <lineage>
        <taxon>Eukaryota</taxon>
        <taxon>Fungi</taxon>
        <taxon>Dikarya</taxon>
        <taxon>Ascomycota</taxon>
        <taxon>Pezizomycotina</taxon>
        <taxon>Leotiomycetes</taxon>
        <taxon>Helotiales</taxon>
        <taxon>Drepanopezizaceae</taxon>
        <taxon>Diplocarpon</taxon>
    </lineage>
</organism>
<feature type="region of interest" description="Disordered" evidence="1">
    <location>
        <begin position="270"/>
        <end position="447"/>
    </location>
</feature>
<dbReference type="EMBL" id="MZNU01000153">
    <property type="protein sequence ID" value="OWP03966.1"/>
    <property type="molecule type" value="Genomic_DNA"/>
</dbReference>
<feature type="region of interest" description="Disordered" evidence="1">
    <location>
        <begin position="1"/>
        <end position="140"/>
    </location>
</feature>
<comment type="caution">
    <text evidence="2">The sequence shown here is derived from an EMBL/GenBank/DDBJ whole genome shotgun (WGS) entry which is preliminary data.</text>
</comment>
<gene>
    <name evidence="2" type="ORF">B2J93_4530</name>
</gene>
<sequence length="447" mass="49278">MASVIRASTPPPSSSIRTPDTPRYGYDDDYQPYAPRKSTRLKQRPRDVATPPPRQSSKKSPAKYLSSSPSSPQTASKKRTPPHTASERRVSGALTYDTTVSAASSLGFATPSSSRKSTQPRSATFNNGMLPTPVKTPVDRPKHLTLATTSVARNLFPVRSSSVEEAMPTPKRRGGRNNTGFTIGGSEEDSQIAIFTDSQDRIPEIDESSDNPFYGASSITTTEPTRFKRRKITVPGEGEFTMEELERRTDGAVYVFRGKRIFRKFHEGDEHDVEVQGDESDPEQVIDGDQTLTTNLRRPLTRSSIIPRLLFPQPEQELAKDTKSHNTEDEEADTDIEEPMGGVSTPSEQVTGYVITPKAPRFGPTTPPTTTRTTRTKNFEKDDMSITTSSILHSFGTASGRASPDDGFKDLERTSPKGKGKKRRGEILDRGHEKKKTRGRANVTQSS</sequence>
<keyword evidence="3" id="KW-1185">Reference proteome</keyword>
<feature type="compositionally biased region" description="Low complexity" evidence="1">
    <location>
        <begin position="14"/>
        <end position="23"/>
    </location>
</feature>
<accession>A0A218Z9W8</accession>
<dbReference type="InParanoid" id="A0A218Z9W8"/>
<feature type="compositionally biased region" description="Basic and acidic residues" evidence="1">
    <location>
        <begin position="317"/>
        <end position="327"/>
    </location>
</feature>
<feature type="compositionally biased region" description="Acidic residues" evidence="1">
    <location>
        <begin position="270"/>
        <end position="286"/>
    </location>
</feature>
<feature type="compositionally biased region" description="Low complexity" evidence="1">
    <location>
        <begin position="291"/>
        <end position="302"/>
    </location>
</feature>
<evidence type="ECO:0000313" key="2">
    <source>
        <dbReference type="EMBL" id="OWP03966.1"/>
    </source>
</evidence>
<protein>
    <submittedName>
        <fullName evidence="2">Uncharacterized protein</fullName>
    </submittedName>
</protein>
<feature type="compositionally biased region" description="Acidic residues" evidence="1">
    <location>
        <begin position="328"/>
        <end position="338"/>
    </location>
</feature>
<reference evidence="2 3" key="1">
    <citation type="submission" date="2017-04" db="EMBL/GenBank/DDBJ databases">
        <title>Draft genome sequence of Marssonina coronaria NL1: causal agent of apple blotch.</title>
        <authorList>
            <person name="Cheng Q."/>
        </authorList>
    </citation>
    <scope>NUCLEOTIDE SEQUENCE [LARGE SCALE GENOMIC DNA]</scope>
    <source>
        <strain evidence="2 3">NL1</strain>
    </source>
</reference>
<feature type="compositionally biased region" description="Polar residues" evidence="1">
    <location>
        <begin position="110"/>
        <end position="129"/>
    </location>
</feature>
<evidence type="ECO:0000256" key="1">
    <source>
        <dbReference type="SAM" id="MobiDB-lite"/>
    </source>
</evidence>
<dbReference type="Proteomes" id="UP000242519">
    <property type="component" value="Unassembled WGS sequence"/>
</dbReference>
<dbReference type="AlphaFoldDB" id="A0A218Z9W8"/>
<name>A0A218Z9W8_9HELO</name>
<proteinExistence type="predicted"/>
<evidence type="ECO:0000313" key="3">
    <source>
        <dbReference type="Proteomes" id="UP000242519"/>
    </source>
</evidence>
<feature type="compositionally biased region" description="Low complexity" evidence="1">
    <location>
        <begin position="62"/>
        <end position="75"/>
    </location>
</feature>